<dbReference type="InterPro" id="IPR052228">
    <property type="entry name" value="Sec_Metab_Biosynth_Oxidored"/>
</dbReference>
<dbReference type="EMBL" id="JACBAG010001818">
    <property type="protein sequence ID" value="KAF7181241.1"/>
    <property type="molecule type" value="Genomic_DNA"/>
</dbReference>
<dbReference type="EMBL" id="JACBAE010001321">
    <property type="protein sequence ID" value="KAF7165179.1"/>
    <property type="molecule type" value="Genomic_DNA"/>
</dbReference>
<dbReference type="Gene3D" id="3.40.50.720">
    <property type="entry name" value="NAD(P)-binding Rossmann-like Domain"/>
    <property type="match status" value="1"/>
</dbReference>
<dbReference type="AlphaFoldDB" id="A0A8H6UUY6"/>
<dbReference type="OrthoDB" id="2898509at2759"/>
<reference evidence="2" key="1">
    <citation type="submission" date="2020-06" db="EMBL/GenBank/DDBJ databases">
        <title>Draft genome sequences of strains closely related to Aspergillus parafelis and Aspergillus hiratsukae.</title>
        <authorList>
            <person name="Dos Santos R.A.C."/>
            <person name="Rivero-Menendez O."/>
            <person name="Steenwyk J.L."/>
            <person name="Mead M.E."/>
            <person name="Goldman G.H."/>
            <person name="Alastruey-Izquierdo A."/>
            <person name="Rokas A."/>
        </authorList>
    </citation>
    <scope>NUCLEOTIDE SEQUENCE</scope>
    <source>
        <strain evidence="2">CNM-CM5623</strain>
        <strain evidence="3">CNM-CM7691</strain>
    </source>
</reference>
<evidence type="ECO:0000256" key="1">
    <source>
        <dbReference type="ARBA" id="ARBA00023002"/>
    </source>
</evidence>
<evidence type="ECO:0000313" key="2">
    <source>
        <dbReference type="EMBL" id="KAF7165179.1"/>
    </source>
</evidence>
<accession>A0A8H6UUY6</accession>
<gene>
    <name evidence="2" type="ORF">CNMCM5623_009445</name>
    <name evidence="3" type="ORF">CNMCM7691_000459</name>
</gene>
<evidence type="ECO:0000313" key="3">
    <source>
        <dbReference type="EMBL" id="KAF7181241.1"/>
    </source>
</evidence>
<dbReference type="PANTHER" id="PTHR47534">
    <property type="entry name" value="YALI0E05731P"/>
    <property type="match status" value="1"/>
</dbReference>
<dbReference type="Proteomes" id="UP000654922">
    <property type="component" value="Unassembled WGS sequence"/>
</dbReference>
<comment type="caution">
    <text evidence="2">The sequence shown here is derived from an EMBL/GenBank/DDBJ whole genome shotgun (WGS) entry which is preliminary data.</text>
</comment>
<proteinExistence type="predicted"/>
<dbReference type="InterPro" id="IPR036291">
    <property type="entry name" value="NAD(P)-bd_dom_sf"/>
</dbReference>
<sequence>MAYTISQVQDWNESLRSRRLKLVALFVGGTSGIGKHAAIRLANVVDQPTIYLVGRNAEAGARIVEELKAGNPNGSYCFIPADVSRLSDVDALCQQLQVREKSLDLLFLSAGALAFSKQVRLLEAAGKPRVISVLGGGREVSIEDDNLDLRKRFSFSASIGYPATMTSLAFEVLASQHPSISFIHEFPGVVATPILKKSMGGVLGTIVSLLLRPISISEQESGEWQVFLSTSPSFPAKGSAGPDAATERGIKITQASTGEVGGGFYILKYNGQDVTNKSLMAQLREKGFLDIVWKHTLDTFDRILA</sequence>
<name>A0A8H6UUY6_9EURO</name>
<keyword evidence="4" id="KW-1185">Reference proteome</keyword>
<dbReference type="GO" id="GO:0016491">
    <property type="term" value="F:oxidoreductase activity"/>
    <property type="evidence" value="ECO:0007669"/>
    <property type="project" value="UniProtKB-KW"/>
</dbReference>
<dbReference type="InterPro" id="IPR002347">
    <property type="entry name" value="SDR_fam"/>
</dbReference>
<evidence type="ECO:0008006" key="6">
    <source>
        <dbReference type="Google" id="ProtNLM"/>
    </source>
</evidence>
<protein>
    <recommendedName>
        <fullName evidence="6">NAD(P)-binding protein</fullName>
    </recommendedName>
</protein>
<organism evidence="2 5">
    <name type="scientific">Aspergillus felis</name>
    <dbReference type="NCBI Taxonomy" id="1287682"/>
    <lineage>
        <taxon>Eukaryota</taxon>
        <taxon>Fungi</taxon>
        <taxon>Dikarya</taxon>
        <taxon>Ascomycota</taxon>
        <taxon>Pezizomycotina</taxon>
        <taxon>Eurotiomycetes</taxon>
        <taxon>Eurotiomycetidae</taxon>
        <taxon>Eurotiales</taxon>
        <taxon>Aspergillaceae</taxon>
        <taxon>Aspergillus</taxon>
        <taxon>Aspergillus subgen. Fumigati</taxon>
    </lineage>
</organism>
<evidence type="ECO:0000313" key="4">
    <source>
        <dbReference type="Proteomes" id="UP000641853"/>
    </source>
</evidence>
<keyword evidence="1" id="KW-0560">Oxidoreductase</keyword>
<dbReference type="Pfam" id="PF00106">
    <property type="entry name" value="adh_short"/>
    <property type="match status" value="1"/>
</dbReference>
<dbReference type="PANTHER" id="PTHR47534:SF3">
    <property type="entry name" value="ALCOHOL DEHYDROGENASE-LIKE C-TERMINAL DOMAIN-CONTAINING PROTEIN"/>
    <property type="match status" value="1"/>
</dbReference>
<evidence type="ECO:0000313" key="5">
    <source>
        <dbReference type="Proteomes" id="UP000654922"/>
    </source>
</evidence>
<dbReference type="SUPFAM" id="SSF51735">
    <property type="entry name" value="NAD(P)-binding Rossmann-fold domains"/>
    <property type="match status" value="1"/>
</dbReference>
<dbReference type="Proteomes" id="UP000641853">
    <property type="component" value="Unassembled WGS sequence"/>
</dbReference>